<evidence type="ECO:0000256" key="4">
    <source>
        <dbReference type="ARBA" id="ARBA00022679"/>
    </source>
</evidence>
<keyword evidence="5 9" id="KW-0812">Transmembrane</keyword>
<protein>
    <recommendedName>
        <fullName evidence="10">Glycosyltransferase RgtA/B/C/D-like domain-containing protein</fullName>
    </recommendedName>
</protein>
<comment type="subcellular location">
    <subcellularLocation>
        <location evidence="1">Cell membrane</location>
        <topology evidence="1">Multi-pass membrane protein</topology>
    </subcellularLocation>
</comment>
<evidence type="ECO:0000256" key="5">
    <source>
        <dbReference type="ARBA" id="ARBA00022692"/>
    </source>
</evidence>
<feature type="transmembrane region" description="Helical" evidence="9">
    <location>
        <begin position="179"/>
        <end position="197"/>
    </location>
</feature>
<dbReference type="GO" id="GO:0016763">
    <property type="term" value="F:pentosyltransferase activity"/>
    <property type="evidence" value="ECO:0007669"/>
    <property type="project" value="TreeGrafter"/>
</dbReference>
<dbReference type="InterPro" id="IPR050297">
    <property type="entry name" value="LipidA_mod_glycosyltrf_83"/>
</dbReference>
<evidence type="ECO:0000313" key="11">
    <source>
        <dbReference type="EMBL" id="RAV19324.1"/>
    </source>
</evidence>
<feature type="region of interest" description="Disordered" evidence="8">
    <location>
        <begin position="433"/>
        <end position="458"/>
    </location>
</feature>
<dbReference type="GO" id="GO:0009103">
    <property type="term" value="P:lipopolysaccharide biosynthetic process"/>
    <property type="evidence" value="ECO:0007669"/>
    <property type="project" value="UniProtKB-ARBA"/>
</dbReference>
<sequence length="526" mass="58035">MEGTGKGNAVIGKLLFGIGLLFFALTLVPVYRNTVLHAGSEWLPALIAAGALCLIILAAHVLTKYTADWVYIALLAALAAGIRIVWVLSVDTQPVSDFLDMHTAAVQAAGGDFSFGENEYFSRWVYQLGFTMYEALLVRLFGDSLLVLKAFNIAWSVGTAIVIYATASKAFNRFCGRAASLLYALYVPNIIMCSVLTNQHISTFLFFLGLCLAVHKGLTSRTGWLWIGLCFGAANLMRPLGSFFLIGLIAYVVLFKLFPWQKGRTIGAASRLLGVIAVYMLVQQAAGYALIQSGVTTLPLSSQEPYWKFMVGLNRETTGGWSYDDDQYVIKYKLGEERNAAELALFKERLVDKEQVLRLFVDKFAFMWGREDTAPVWSMWQIERPYLKEQLVESERIGYFMLMAAGVIAMAALLFGYRGSGSTFAGSAGVKDEGSRLSSEKSMTPHPQGTGSQLTSDTPHPARVPAAQLFLILLLGYAALHIVIEIQTRYRYDIMPCVFIMQSYGIYVCYSGVARLFVGKRTAAES</sequence>
<evidence type="ECO:0000256" key="8">
    <source>
        <dbReference type="SAM" id="MobiDB-lite"/>
    </source>
</evidence>
<dbReference type="InterPro" id="IPR038731">
    <property type="entry name" value="RgtA/B/C-like"/>
</dbReference>
<evidence type="ECO:0000259" key="10">
    <source>
        <dbReference type="Pfam" id="PF13231"/>
    </source>
</evidence>
<dbReference type="PANTHER" id="PTHR33908:SF11">
    <property type="entry name" value="MEMBRANE PROTEIN"/>
    <property type="match status" value="1"/>
</dbReference>
<name>A0A329MHM7_9BACL</name>
<comment type="caution">
    <text evidence="11">The sequence shown here is derived from an EMBL/GenBank/DDBJ whole genome shotgun (WGS) entry which is preliminary data.</text>
</comment>
<evidence type="ECO:0000256" key="1">
    <source>
        <dbReference type="ARBA" id="ARBA00004651"/>
    </source>
</evidence>
<evidence type="ECO:0000256" key="9">
    <source>
        <dbReference type="SAM" id="Phobius"/>
    </source>
</evidence>
<gene>
    <name evidence="11" type="ORF">DQG23_20205</name>
</gene>
<feature type="transmembrane region" description="Helical" evidence="9">
    <location>
        <begin position="496"/>
        <end position="518"/>
    </location>
</feature>
<feature type="transmembrane region" description="Helical" evidence="9">
    <location>
        <begin position="146"/>
        <end position="167"/>
    </location>
</feature>
<feature type="transmembrane region" description="Helical" evidence="9">
    <location>
        <begin position="240"/>
        <end position="260"/>
    </location>
</feature>
<evidence type="ECO:0000256" key="3">
    <source>
        <dbReference type="ARBA" id="ARBA00022676"/>
    </source>
</evidence>
<reference evidence="11 12" key="1">
    <citation type="journal article" date="2009" name="Int. J. Syst. Evol. Microbiol.">
        <title>Paenibacillus contaminans sp. nov., isolated from a contaminated laboratory plate.</title>
        <authorList>
            <person name="Chou J.H."/>
            <person name="Lee J.H."/>
            <person name="Lin M.C."/>
            <person name="Chang P.S."/>
            <person name="Arun A.B."/>
            <person name="Young C.C."/>
            <person name="Chen W.M."/>
        </authorList>
    </citation>
    <scope>NUCLEOTIDE SEQUENCE [LARGE SCALE GENOMIC DNA]</scope>
    <source>
        <strain evidence="11 12">CKOBP-6</strain>
    </source>
</reference>
<feature type="transmembrane region" description="Helical" evidence="9">
    <location>
        <begin position="397"/>
        <end position="417"/>
    </location>
</feature>
<keyword evidence="6 9" id="KW-1133">Transmembrane helix</keyword>
<keyword evidence="2" id="KW-1003">Cell membrane</keyword>
<feature type="compositionally biased region" description="Polar residues" evidence="8">
    <location>
        <begin position="440"/>
        <end position="458"/>
    </location>
</feature>
<feature type="transmembrane region" description="Helical" evidence="9">
    <location>
        <begin position="12"/>
        <end position="31"/>
    </location>
</feature>
<dbReference type="OrthoDB" id="2787520at2"/>
<dbReference type="AlphaFoldDB" id="A0A329MHM7"/>
<dbReference type="Pfam" id="PF13231">
    <property type="entry name" value="PMT_2"/>
    <property type="match status" value="1"/>
</dbReference>
<dbReference type="PANTHER" id="PTHR33908">
    <property type="entry name" value="MANNOSYLTRANSFERASE YKCB-RELATED"/>
    <property type="match status" value="1"/>
</dbReference>
<organism evidence="11 12">
    <name type="scientific">Paenibacillus contaminans</name>
    <dbReference type="NCBI Taxonomy" id="450362"/>
    <lineage>
        <taxon>Bacteria</taxon>
        <taxon>Bacillati</taxon>
        <taxon>Bacillota</taxon>
        <taxon>Bacilli</taxon>
        <taxon>Bacillales</taxon>
        <taxon>Paenibacillaceae</taxon>
        <taxon>Paenibacillus</taxon>
    </lineage>
</organism>
<evidence type="ECO:0000256" key="6">
    <source>
        <dbReference type="ARBA" id="ARBA00022989"/>
    </source>
</evidence>
<proteinExistence type="predicted"/>
<keyword evidence="12" id="KW-1185">Reference proteome</keyword>
<dbReference type="Proteomes" id="UP000250369">
    <property type="component" value="Unassembled WGS sequence"/>
</dbReference>
<feature type="transmembrane region" description="Helical" evidence="9">
    <location>
        <begin position="43"/>
        <end position="62"/>
    </location>
</feature>
<dbReference type="EMBL" id="QMFB01000012">
    <property type="protein sequence ID" value="RAV19324.1"/>
    <property type="molecule type" value="Genomic_DNA"/>
</dbReference>
<keyword evidence="7 9" id="KW-0472">Membrane</keyword>
<evidence type="ECO:0000256" key="7">
    <source>
        <dbReference type="ARBA" id="ARBA00023136"/>
    </source>
</evidence>
<feature type="transmembrane region" description="Helical" evidence="9">
    <location>
        <begin position="69"/>
        <end position="89"/>
    </location>
</feature>
<dbReference type="RefSeq" id="WP_113032687.1">
    <property type="nucleotide sequence ID" value="NZ_QMFB01000012.1"/>
</dbReference>
<keyword evidence="4" id="KW-0808">Transferase</keyword>
<keyword evidence="3" id="KW-0328">Glycosyltransferase</keyword>
<evidence type="ECO:0000313" key="12">
    <source>
        <dbReference type="Proteomes" id="UP000250369"/>
    </source>
</evidence>
<dbReference type="GO" id="GO:0005886">
    <property type="term" value="C:plasma membrane"/>
    <property type="evidence" value="ECO:0007669"/>
    <property type="project" value="UniProtKB-SubCell"/>
</dbReference>
<feature type="domain" description="Glycosyltransferase RgtA/B/C/D-like" evidence="10">
    <location>
        <begin position="135"/>
        <end position="256"/>
    </location>
</feature>
<feature type="transmembrane region" description="Helical" evidence="9">
    <location>
        <begin position="466"/>
        <end position="484"/>
    </location>
</feature>
<evidence type="ECO:0000256" key="2">
    <source>
        <dbReference type="ARBA" id="ARBA00022475"/>
    </source>
</evidence>
<accession>A0A329MHM7</accession>